<gene>
    <name evidence="2" type="ORF">LEP1GSC036_2746</name>
</gene>
<evidence type="ECO:0000313" key="3">
    <source>
        <dbReference type="Proteomes" id="UP000001338"/>
    </source>
</evidence>
<sequence length="68" mass="7921">MGTDVPALFRDQERKVNQTRLSRSKKKRPKALLHSLKNTVDKKSSIKIKKFYLALLPKTNFLNQNQIP</sequence>
<dbReference type="Proteomes" id="UP000001338">
    <property type="component" value="Unassembled WGS sequence"/>
</dbReference>
<reference evidence="2 3" key="1">
    <citation type="submission" date="2012-10" db="EMBL/GenBank/DDBJ databases">
        <authorList>
            <person name="Harkins D.M."/>
            <person name="Durkin A.S."/>
            <person name="Brinkac L.M."/>
            <person name="Haft D.H."/>
            <person name="Selengut J.D."/>
            <person name="Sanka R."/>
            <person name="DePew J."/>
            <person name="Purushe J."/>
            <person name="Whelen A.C."/>
            <person name="Vinetz J.M."/>
            <person name="Sutton G.G."/>
            <person name="Nierman W.C."/>
            <person name="Fouts D.E."/>
        </authorList>
    </citation>
    <scope>NUCLEOTIDE SEQUENCE [LARGE SCALE GENOMIC DNA]</scope>
    <source>
        <strain evidence="2 3">2006001853</strain>
    </source>
</reference>
<feature type="region of interest" description="Disordered" evidence="1">
    <location>
        <begin position="1"/>
        <end position="30"/>
    </location>
</feature>
<comment type="caution">
    <text evidence="2">The sequence shown here is derived from an EMBL/GenBank/DDBJ whole genome shotgun (WGS) entry which is preliminary data.</text>
</comment>
<evidence type="ECO:0000256" key="1">
    <source>
        <dbReference type="SAM" id="MobiDB-lite"/>
    </source>
</evidence>
<accession>A0A828Z0U3</accession>
<name>A0A828Z0U3_9LEPT</name>
<proteinExistence type="predicted"/>
<dbReference type="EMBL" id="AFLV02000039">
    <property type="protein sequence ID" value="EKR64550.1"/>
    <property type="molecule type" value="Genomic_DNA"/>
</dbReference>
<organism evidence="2 3">
    <name type="scientific">Leptospira weilii str. 2006001853</name>
    <dbReference type="NCBI Taxonomy" id="1001589"/>
    <lineage>
        <taxon>Bacteria</taxon>
        <taxon>Pseudomonadati</taxon>
        <taxon>Spirochaetota</taxon>
        <taxon>Spirochaetia</taxon>
        <taxon>Leptospirales</taxon>
        <taxon>Leptospiraceae</taxon>
        <taxon>Leptospira</taxon>
    </lineage>
</organism>
<evidence type="ECO:0000313" key="2">
    <source>
        <dbReference type="EMBL" id="EKR64550.1"/>
    </source>
</evidence>
<dbReference type="AlphaFoldDB" id="A0A828Z0U3"/>
<protein>
    <submittedName>
        <fullName evidence="2">Uncharacterized protein</fullName>
    </submittedName>
</protein>